<comment type="caution">
    <text evidence="1">The sequence shown here is derived from an EMBL/GenBank/DDBJ whole genome shotgun (WGS) entry which is preliminary data.</text>
</comment>
<dbReference type="AlphaFoldDB" id="A0A3M4LL95"/>
<dbReference type="EMBL" id="RBRE01000083">
    <property type="protein sequence ID" value="RMQ42288.1"/>
    <property type="molecule type" value="Genomic_DNA"/>
</dbReference>
<dbReference type="PANTHER" id="PTHR37625:SF4">
    <property type="entry name" value="OUTER MEMBRANE LIPOPROTEIN"/>
    <property type="match status" value="1"/>
</dbReference>
<proteinExistence type="predicted"/>
<evidence type="ECO:0000313" key="1">
    <source>
        <dbReference type="EMBL" id="RMQ42288.1"/>
    </source>
</evidence>
<dbReference type="InterPro" id="IPR017734">
    <property type="entry name" value="T6SS_SciN"/>
</dbReference>
<name>A0A3M4LL95_PSECI</name>
<dbReference type="PANTHER" id="PTHR37625">
    <property type="entry name" value="OUTER MEMBRANE LIPOPROTEIN-RELATED"/>
    <property type="match status" value="1"/>
</dbReference>
<dbReference type="Pfam" id="PF12790">
    <property type="entry name" value="T6SS-SciN"/>
    <property type="match status" value="1"/>
</dbReference>
<dbReference type="PROSITE" id="PS51257">
    <property type="entry name" value="PROKAR_LIPOPROTEIN"/>
    <property type="match status" value="1"/>
</dbReference>
<dbReference type="Gene3D" id="2.60.40.4150">
    <property type="entry name" value="Type VI secretion system, lipoprotein SciN"/>
    <property type="match status" value="1"/>
</dbReference>
<keyword evidence="1" id="KW-0449">Lipoprotein</keyword>
<dbReference type="Proteomes" id="UP000277236">
    <property type="component" value="Unassembled WGS sequence"/>
</dbReference>
<protein>
    <submittedName>
        <fullName evidence="1">Lipoprotein</fullName>
    </submittedName>
</protein>
<accession>A0A3M4LL95</accession>
<gene>
    <name evidence="1" type="ORF">ALQ04_00989</name>
</gene>
<sequence length="168" mass="18503">MRMSRRSTAFIKTLAALTALVLLAGCSTLSPYSHITKLNLKLTASDQLNPDLNGRPSPVVVRLFELKHPVAFENADFFSLYESAKESLAPDMVASEELELRPGETVELKLSVQEGSRYVGVLAAYRDLPDSKWRYTVQVAPLELTNADLTLDQNGIRNTHAALAKADD</sequence>
<evidence type="ECO:0000313" key="2">
    <source>
        <dbReference type="Proteomes" id="UP000277236"/>
    </source>
</evidence>
<dbReference type="NCBIfam" id="TIGR03352">
    <property type="entry name" value="VI_chp_3"/>
    <property type="match status" value="1"/>
</dbReference>
<dbReference type="InterPro" id="IPR038706">
    <property type="entry name" value="Type_VI_SciN-like_sf"/>
</dbReference>
<organism evidence="1 2">
    <name type="scientific">Pseudomonas cichorii</name>
    <dbReference type="NCBI Taxonomy" id="36746"/>
    <lineage>
        <taxon>Bacteria</taxon>
        <taxon>Pseudomonadati</taxon>
        <taxon>Pseudomonadota</taxon>
        <taxon>Gammaproteobacteria</taxon>
        <taxon>Pseudomonadales</taxon>
        <taxon>Pseudomonadaceae</taxon>
        <taxon>Pseudomonas</taxon>
    </lineage>
</organism>
<reference evidence="1 2" key="1">
    <citation type="submission" date="2018-08" db="EMBL/GenBank/DDBJ databases">
        <title>Recombination of ecologically and evolutionarily significant loci maintains genetic cohesion in the Pseudomonas syringae species complex.</title>
        <authorList>
            <person name="Dillon M."/>
            <person name="Thakur S."/>
            <person name="Almeida R.N.D."/>
            <person name="Weir B.S."/>
            <person name="Guttman D.S."/>
        </authorList>
    </citation>
    <scope>NUCLEOTIDE SEQUENCE [LARGE SCALE GENOMIC DNA]</scope>
    <source>
        <strain evidence="1 2">ICMP 3353</strain>
    </source>
</reference>